<keyword evidence="2" id="KW-1185">Reference proteome</keyword>
<accession>A0AAN6LY19</accession>
<dbReference type="AlphaFoldDB" id="A0AAN6LY19"/>
<dbReference type="EMBL" id="WVTA01000009">
    <property type="protein sequence ID" value="KAK3207384.1"/>
    <property type="molecule type" value="Genomic_DNA"/>
</dbReference>
<dbReference type="Proteomes" id="UP001280581">
    <property type="component" value="Unassembled WGS sequence"/>
</dbReference>
<evidence type="ECO:0000313" key="1">
    <source>
        <dbReference type="EMBL" id="KAK3207384.1"/>
    </source>
</evidence>
<reference evidence="1 2" key="1">
    <citation type="submission" date="2021-02" db="EMBL/GenBank/DDBJ databases">
        <title>Genome assembly of Pseudopithomyces chartarum.</title>
        <authorList>
            <person name="Jauregui R."/>
            <person name="Singh J."/>
            <person name="Voisey C."/>
        </authorList>
    </citation>
    <scope>NUCLEOTIDE SEQUENCE [LARGE SCALE GENOMIC DNA]</scope>
    <source>
        <strain evidence="1 2">AGR01</strain>
    </source>
</reference>
<name>A0AAN6LY19_9PLEO</name>
<protein>
    <submittedName>
        <fullName evidence="1">Uncharacterized protein</fullName>
    </submittedName>
</protein>
<proteinExistence type="predicted"/>
<sequence>MGPSSLHSLFSDAPKPISQQYVPIGSDSCIAVVFQCVDSQNYYCNTTATTLHYPNLIIHLSSTNTELAPLVQFSVAILALFAASATAMTCGVSGSACDGFINAKRAVGFTAKAREFLRTREVEAPKEVREAVAVEAVEVQI</sequence>
<evidence type="ECO:0000313" key="2">
    <source>
        <dbReference type="Proteomes" id="UP001280581"/>
    </source>
</evidence>
<organism evidence="1 2">
    <name type="scientific">Pseudopithomyces chartarum</name>
    <dbReference type="NCBI Taxonomy" id="1892770"/>
    <lineage>
        <taxon>Eukaryota</taxon>
        <taxon>Fungi</taxon>
        <taxon>Dikarya</taxon>
        <taxon>Ascomycota</taxon>
        <taxon>Pezizomycotina</taxon>
        <taxon>Dothideomycetes</taxon>
        <taxon>Pleosporomycetidae</taxon>
        <taxon>Pleosporales</taxon>
        <taxon>Massarineae</taxon>
        <taxon>Didymosphaeriaceae</taxon>
        <taxon>Pseudopithomyces</taxon>
    </lineage>
</organism>
<comment type="caution">
    <text evidence="1">The sequence shown here is derived from an EMBL/GenBank/DDBJ whole genome shotgun (WGS) entry which is preliminary data.</text>
</comment>
<gene>
    <name evidence="1" type="ORF">GRF29_103g882843</name>
</gene>